<feature type="transmembrane region" description="Helical" evidence="1">
    <location>
        <begin position="336"/>
        <end position="360"/>
    </location>
</feature>
<feature type="transmembrane region" description="Helical" evidence="1">
    <location>
        <begin position="372"/>
        <end position="392"/>
    </location>
</feature>
<feature type="transmembrane region" description="Helical" evidence="1">
    <location>
        <begin position="9"/>
        <end position="32"/>
    </location>
</feature>
<evidence type="ECO:0000313" key="3">
    <source>
        <dbReference type="Proteomes" id="UP001501752"/>
    </source>
</evidence>
<evidence type="ECO:0000256" key="1">
    <source>
        <dbReference type="SAM" id="Phobius"/>
    </source>
</evidence>
<feature type="transmembrane region" description="Helical" evidence="1">
    <location>
        <begin position="465"/>
        <end position="485"/>
    </location>
</feature>
<keyword evidence="1" id="KW-0472">Membrane</keyword>
<evidence type="ECO:0000313" key="2">
    <source>
        <dbReference type="EMBL" id="GAA4839858.1"/>
    </source>
</evidence>
<evidence type="ECO:0008006" key="4">
    <source>
        <dbReference type="Google" id="ProtNLM"/>
    </source>
</evidence>
<feature type="transmembrane region" description="Helical" evidence="1">
    <location>
        <begin position="147"/>
        <end position="166"/>
    </location>
</feature>
<keyword evidence="3" id="KW-1185">Reference proteome</keyword>
<sequence>MQNEGGRAVAVGAALRWVGNPGTVAAVLVLALNDHVGKRAWPGAVTGKLSDVAWMLVAPPVVALLLTPLLRLRGNWPAAVGIGATAVTFALAKTSTAGADLASQAWSLTGVPSRTTGDPTDLLALPALALAWLLWRASRRPWRGWQALALIAVPAAVVAMVATTPAQEMSGLQTANGRPVLHVNSYEWTSPDGGLTWTPETGHTGAPDVSDPGFTTKDGRCVPAEPLICYRVRDLAAPVEVSQDGRSTWQPAFTPSWVPVPSPSPSLTPGSAAPATGAGYFPGQLVVVALPGGGHGVIVHLGQHDLVVRTADGRWTTVAMPTPPARPAVDTGVRPFLLGLPVALAVGWATAFAGLGARTLPYVPAVRRRNFALGLAIRQVVVLDWVLFAAWLCGAGTGWVVSGWLAAGFVSLLVLPLATLLPPGLRESAGRPGALVPGLAVLTGCAAMVPYLWWSIFTSTEWSRISWLALYVAVVGSVLAALVGWNQRRPALDRH</sequence>
<comment type="caution">
    <text evidence="2">The sequence shown here is derived from an EMBL/GenBank/DDBJ whole genome shotgun (WGS) entry which is preliminary data.</text>
</comment>
<protein>
    <recommendedName>
        <fullName evidence="4">MFS transporter</fullName>
    </recommendedName>
</protein>
<organism evidence="2 3">
    <name type="scientific">Kitasatospora terrestris</name>
    <dbReference type="NCBI Taxonomy" id="258051"/>
    <lineage>
        <taxon>Bacteria</taxon>
        <taxon>Bacillati</taxon>
        <taxon>Actinomycetota</taxon>
        <taxon>Actinomycetes</taxon>
        <taxon>Kitasatosporales</taxon>
        <taxon>Streptomycetaceae</taxon>
        <taxon>Kitasatospora</taxon>
    </lineage>
</organism>
<proteinExistence type="predicted"/>
<dbReference type="EMBL" id="BAABIS010000001">
    <property type="protein sequence ID" value="GAA4839858.1"/>
    <property type="molecule type" value="Genomic_DNA"/>
</dbReference>
<keyword evidence="1" id="KW-0812">Transmembrane</keyword>
<feature type="transmembrane region" description="Helical" evidence="1">
    <location>
        <begin position="433"/>
        <end position="453"/>
    </location>
</feature>
<name>A0ABP9DH46_9ACTN</name>
<keyword evidence="1" id="KW-1133">Transmembrane helix</keyword>
<reference evidence="3" key="1">
    <citation type="journal article" date="2019" name="Int. J. Syst. Evol. Microbiol.">
        <title>The Global Catalogue of Microorganisms (GCM) 10K type strain sequencing project: providing services to taxonomists for standard genome sequencing and annotation.</title>
        <authorList>
            <consortium name="The Broad Institute Genomics Platform"/>
            <consortium name="The Broad Institute Genome Sequencing Center for Infectious Disease"/>
            <person name="Wu L."/>
            <person name="Ma J."/>
        </authorList>
    </citation>
    <scope>NUCLEOTIDE SEQUENCE [LARGE SCALE GENOMIC DNA]</scope>
    <source>
        <strain evidence="3">JCM 13006</strain>
    </source>
</reference>
<feature type="transmembrane region" description="Helical" evidence="1">
    <location>
        <begin position="52"/>
        <end position="72"/>
    </location>
</feature>
<gene>
    <name evidence="2" type="ORF">GCM10023235_14110</name>
</gene>
<accession>A0ABP9DH46</accession>
<feature type="transmembrane region" description="Helical" evidence="1">
    <location>
        <begin position="398"/>
        <end position="421"/>
    </location>
</feature>
<dbReference type="Proteomes" id="UP001501752">
    <property type="component" value="Unassembled WGS sequence"/>
</dbReference>